<keyword evidence="3 10" id="KW-0812">Transmembrane</keyword>
<dbReference type="InterPro" id="IPR041916">
    <property type="entry name" value="Anti_sigma_zinc_sf"/>
</dbReference>
<gene>
    <name evidence="13" type="ORF">SCNU_14776</name>
</gene>
<keyword evidence="14" id="KW-1185">Reference proteome</keyword>
<dbReference type="EMBL" id="AEUD01000013">
    <property type="protein sequence ID" value="EGD54262.1"/>
    <property type="molecule type" value="Genomic_DNA"/>
</dbReference>
<organism evidence="13 14">
    <name type="scientific">Gordonia neofelifaecis NRRL B-59395</name>
    <dbReference type="NCBI Taxonomy" id="644548"/>
    <lineage>
        <taxon>Bacteria</taxon>
        <taxon>Bacillati</taxon>
        <taxon>Actinomycetota</taxon>
        <taxon>Actinomycetes</taxon>
        <taxon>Mycobacteriales</taxon>
        <taxon>Gordoniaceae</taxon>
        <taxon>Gordonia</taxon>
    </lineage>
</organism>
<keyword evidence="2" id="KW-1003">Cell membrane</keyword>
<dbReference type="PANTHER" id="PTHR37461">
    <property type="entry name" value="ANTI-SIGMA-K FACTOR RSKA"/>
    <property type="match status" value="1"/>
</dbReference>
<evidence type="ECO:0000256" key="4">
    <source>
        <dbReference type="ARBA" id="ARBA00022989"/>
    </source>
</evidence>
<evidence type="ECO:0000256" key="7">
    <source>
        <dbReference type="ARBA" id="ARBA00023163"/>
    </source>
</evidence>
<keyword evidence="5" id="KW-0805">Transcription regulation</keyword>
<evidence type="ECO:0000256" key="1">
    <source>
        <dbReference type="ARBA" id="ARBA00004162"/>
    </source>
</evidence>
<dbReference type="Pfam" id="PF10099">
    <property type="entry name" value="RskA_C"/>
    <property type="match status" value="1"/>
</dbReference>
<evidence type="ECO:0000256" key="9">
    <source>
        <dbReference type="ARBA" id="ARBA00030803"/>
    </source>
</evidence>
<dbReference type="InterPro" id="IPR051474">
    <property type="entry name" value="Anti-sigma-K/W_factor"/>
</dbReference>
<proteinExistence type="predicted"/>
<dbReference type="STRING" id="644548.SCNU_14776"/>
<dbReference type="RefSeq" id="WP_009680153.1">
    <property type="nucleotide sequence ID" value="NZ_AEUD01000013.1"/>
</dbReference>
<name>F1YM11_9ACTN</name>
<protein>
    <recommendedName>
        <fullName evidence="9">Regulator of SigK</fullName>
    </recommendedName>
    <alternativeName>
        <fullName evidence="8">Sigma-K anti-sigma factor RskA</fullName>
    </alternativeName>
</protein>
<evidence type="ECO:0000256" key="3">
    <source>
        <dbReference type="ARBA" id="ARBA00022692"/>
    </source>
</evidence>
<evidence type="ECO:0000313" key="14">
    <source>
        <dbReference type="Proteomes" id="UP000035065"/>
    </source>
</evidence>
<reference evidence="13 14" key="1">
    <citation type="journal article" date="2011" name="J. Bacteriol.">
        <title>Draft Genome Sequence of Gordonia neofelifaecis NRRL B-59395, a Cholesterol-Degrading Actinomycete.</title>
        <authorList>
            <person name="Ge F."/>
            <person name="Li W."/>
            <person name="Chen G."/>
            <person name="Liu Y."/>
            <person name="Zhang G."/>
            <person name="Yong B."/>
            <person name="Wang Q."/>
            <person name="Wang N."/>
            <person name="Huang Z."/>
            <person name="Li W."/>
            <person name="Wang J."/>
            <person name="Wu C."/>
            <person name="Xie Q."/>
            <person name="Liu G."/>
        </authorList>
    </citation>
    <scope>NUCLEOTIDE SEQUENCE [LARGE SCALE GENOMIC DNA]</scope>
    <source>
        <strain evidence="13 14">NRRL B-59395</strain>
    </source>
</reference>
<dbReference type="GO" id="GO:0016989">
    <property type="term" value="F:sigma factor antagonist activity"/>
    <property type="evidence" value="ECO:0007669"/>
    <property type="project" value="TreeGrafter"/>
</dbReference>
<comment type="caution">
    <text evidence="13">The sequence shown here is derived from an EMBL/GenBank/DDBJ whole genome shotgun (WGS) entry which is preliminary data.</text>
</comment>
<dbReference type="Gene3D" id="1.10.10.1320">
    <property type="entry name" value="Anti-sigma factor, zinc-finger domain"/>
    <property type="match status" value="1"/>
</dbReference>
<sequence length="245" mass="25256">MNEFDDDRLRDLAPLIAFDAVDEVERARILREVSAADDAARRAFEAELAAARETLARFSDATATDPPPPLRGRILAALDEEAREDGAASVRQGARRHPRLRSAVVAAAAAVVLGVGGVIGYAVANRSEAPTPTQAEQVFAAPDVRTTTGAVAGGEATVTYSPSAGEGVLVMNDVPPPAPGSIYQMWLIGPDGPRLAGTMSDADVAPSTTAVITDMGGATAVAFTVGSAATPDKMVSDPVAQLPLR</sequence>
<dbReference type="eggNOG" id="COG5343">
    <property type="taxonomic scope" value="Bacteria"/>
</dbReference>
<dbReference type="Proteomes" id="UP000035065">
    <property type="component" value="Unassembled WGS sequence"/>
</dbReference>
<accession>F1YM11</accession>
<dbReference type="GO" id="GO:0005886">
    <property type="term" value="C:plasma membrane"/>
    <property type="evidence" value="ECO:0007669"/>
    <property type="project" value="UniProtKB-SubCell"/>
</dbReference>
<dbReference type="InterPro" id="IPR053877">
    <property type="entry name" value="RskA_N"/>
</dbReference>
<dbReference type="PANTHER" id="PTHR37461:SF1">
    <property type="entry name" value="ANTI-SIGMA-K FACTOR RSKA"/>
    <property type="match status" value="1"/>
</dbReference>
<evidence type="ECO:0000256" key="5">
    <source>
        <dbReference type="ARBA" id="ARBA00023015"/>
    </source>
</evidence>
<dbReference type="InterPro" id="IPR018764">
    <property type="entry name" value="RskA_C"/>
</dbReference>
<dbReference type="Pfam" id="PF22618">
    <property type="entry name" value="RskA_N"/>
    <property type="match status" value="1"/>
</dbReference>
<evidence type="ECO:0000256" key="6">
    <source>
        <dbReference type="ARBA" id="ARBA00023136"/>
    </source>
</evidence>
<keyword evidence="4 10" id="KW-1133">Transmembrane helix</keyword>
<feature type="domain" description="Anti-sigma K factor RskA C-terminal" evidence="11">
    <location>
        <begin position="105"/>
        <end position="225"/>
    </location>
</feature>
<evidence type="ECO:0000313" key="13">
    <source>
        <dbReference type="EMBL" id="EGD54262.1"/>
    </source>
</evidence>
<dbReference type="AlphaFoldDB" id="F1YM11"/>
<dbReference type="GO" id="GO:0006417">
    <property type="term" value="P:regulation of translation"/>
    <property type="evidence" value="ECO:0007669"/>
    <property type="project" value="TreeGrafter"/>
</dbReference>
<evidence type="ECO:0000256" key="10">
    <source>
        <dbReference type="SAM" id="Phobius"/>
    </source>
</evidence>
<feature type="transmembrane region" description="Helical" evidence="10">
    <location>
        <begin position="103"/>
        <end position="124"/>
    </location>
</feature>
<feature type="domain" description="Anti-sigma-K factor RskA N-terminal" evidence="12">
    <location>
        <begin position="9"/>
        <end position="56"/>
    </location>
</feature>
<dbReference type="OrthoDB" id="153510at2"/>
<evidence type="ECO:0000259" key="12">
    <source>
        <dbReference type="Pfam" id="PF22618"/>
    </source>
</evidence>
<keyword evidence="7" id="KW-0804">Transcription</keyword>
<keyword evidence="6 10" id="KW-0472">Membrane</keyword>
<comment type="subcellular location">
    <subcellularLocation>
        <location evidence="1">Cell membrane</location>
        <topology evidence="1">Single-pass membrane protein</topology>
    </subcellularLocation>
</comment>
<evidence type="ECO:0000259" key="11">
    <source>
        <dbReference type="Pfam" id="PF10099"/>
    </source>
</evidence>
<evidence type="ECO:0000256" key="8">
    <source>
        <dbReference type="ARBA" id="ARBA00029829"/>
    </source>
</evidence>
<evidence type="ECO:0000256" key="2">
    <source>
        <dbReference type="ARBA" id="ARBA00022475"/>
    </source>
</evidence>